<protein>
    <recommendedName>
        <fullName evidence="3">G domain-containing protein</fullName>
    </recommendedName>
</protein>
<comment type="caution">
    <text evidence="1">The sequence shown here is derived from an EMBL/GenBank/DDBJ whole genome shotgun (WGS) entry which is preliminary data.</text>
</comment>
<gene>
    <name evidence="1" type="ORF">BG006_002099</name>
</gene>
<evidence type="ECO:0000313" key="1">
    <source>
        <dbReference type="EMBL" id="KAF9322741.1"/>
    </source>
</evidence>
<dbReference type="AlphaFoldDB" id="A0A9P5VGW4"/>
<dbReference type="Proteomes" id="UP000696485">
    <property type="component" value="Unassembled WGS sequence"/>
</dbReference>
<evidence type="ECO:0000313" key="2">
    <source>
        <dbReference type="Proteomes" id="UP000696485"/>
    </source>
</evidence>
<sequence>MKHKKYSVLVMGKTQAGKSTFIEHIKNYADPNYNINTTLLRNGNVAKIRVPRTFLVESTLPVYEVYKVATGETISLDNLSAKFDDEEDYRDFVMSREKDIDMRISSQDANSPTEPVEFQFLDTPGLNDTFDSGTAHASNIINEMINIRTFNLIVIIISYSIPLTQEQQLALEYYANVFNGLHTRIMFLHTHVDYTEIHHTNKVYHTNMYMKNKALCKMFRRYDNEVVFDEDNFQEYSSFTIDMTFRKRPVIKCLIRNTIREILKKATEPPAILDTSSQNIQRIRAITHPTNFNDDERKRIKQLFQIEAAKMSKDEEVEQADVGGEDLEQINILLIGDVQSGKSSLVETFRLYAASDYVVNTQYVTQGNSRFVDEKVKVTAFLSDLHTVEIRRLRQNNGGHDVIDLEKEASRMNKEDFEDLLNLGTKGAMTTIISANPHKRYRFNIYEGPSLNESAENFQENIFSIHKTLVESKAEFHQVLLTLAPGPITSATRTTIRVCSDILSDLSNLFSFVHTKVDYPKLHYGSKQFQESMKERQDLLQRHMHSGSKSYLIDNNLTSNWPVQRAKTQNVVYDILLTATSTKPIALKPSLTKKTPKMVSIDTNLKWQARDEFQEIQKEITQNNKDILELRSKIRQLGLVYKTKDQEVNSAKNKEDVATRDDMEVVFKDKFMAAADPYPEIYSRVMIFEKQPRMVEKVHIVAENIEIELFLGGEGSYYWMVIYRRTSGAAASLVVKLYAKKQDSARNPVGETEDLTKIRHECLDLEKQLATVEERI</sequence>
<reference evidence="1" key="1">
    <citation type="journal article" date="2020" name="Fungal Divers.">
        <title>Resolving the Mortierellaceae phylogeny through synthesis of multi-gene phylogenetics and phylogenomics.</title>
        <authorList>
            <person name="Vandepol N."/>
            <person name="Liber J."/>
            <person name="Desiro A."/>
            <person name="Na H."/>
            <person name="Kennedy M."/>
            <person name="Barry K."/>
            <person name="Grigoriev I.V."/>
            <person name="Miller A.N."/>
            <person name="O'Donnell K."/>
            <person name="Stajich J.E."/>
            <person name="Bonito G."/>
        </authorList>
    </citation>
    <scope>NUCLEOTIDE SEQUENCE</scope>
    <source>
        <strain evidence="1">NVP1</strain>
    </source>
</reference>
<proteinExistence type="predicted"/>
<name>A0A9P5VGW4_9FUNG</name>
<evidence type="ECO:0008006" key="3">
    <source>
        <dbReference type="Google" id="ProtNLM"/>
    </source>
</evidence>
<dbReference type="EMBL" id="JAAAUY010001462">
    <property type="protein sequence ID" value="KAF9322741.1"/>
    <property type="molecule type" value="Genomic_DNA"/>
</dbReference>
<dbReference type="InterPro" id="IPR027417">
    <property type="entry name" value="P-loop_NTPase"/>
</dbReference>
<dbReference type="Gene3D" id="3.40.50.300">
    <property type="entry name" value="P-loop containing nucleotide triphosphate hydrolases"/>
    <property type="match status" value="2"/>
</dbReference>
<accession>A0A9P5VGW4</accession>
<organism evidence="1 2">
    <name type="scientific">Podila minutissima</name>
    <dbReference type="NCBI Taxonomy" id="64525"/>
    <lineage>
        <taxon>Eukaryota</taxon>
        <taxon>Fungi</taxon>
        <taxon>Fungi incertae sedis</taxon>
        <taxon>Mucoromycota</taxon>
        <taxon>Mortierellomycotina</taxon>
        <taxon>Mortierellomycetes</taxon>
        <taxon>Mortierellales</taxon>
        <taxon>Mortierellaceae</taxon>
        <taxon>Podila</taxon>
    </lineage>
</organism>
<keyword evidence="2" id="KW-1185">Reference proteome</keyword>
<dbReference type="SUPFAM" id="SSF52540">
    <property type="entry name" value="P-loop containing nucleoside triphosphate hydrolases"/>
    <property type="match status" value="2"/>
</dbReference>